<name>A0ABY4JFP0_9BACT</name>
<keyword evidence="1" id="KW-0614">Plasmid</keyword>
<evidence type="ECO:0000313" key="1">
    <source>
        <dbReference type="EMBL" id="UPL51286.1"/>
    </source>
</evidence>
<gene>
    <name evidence="1" type="ORF">MWH26_19330</name>
</gene>
<accession>A0ABY4JFP0</accession>
<dbReference type="EMBL" id="CP095849">
    <property type="protein sequence ID" value="UPL51286.1"/>
    <property type="molecule type" value="Genomic_DNA"/>
</dbReference>
<organism evidence="1 2">
    <name type="scientific">Hymenobacter sublimis</name>
    <dbReference type="NCBI Taxonomy" id="2933777"/>
    <lineage>
        <taxon>Bacteria</taxon>
        <taxon>Pseudomonadati</taxon>
        <taxon>Bacteroidota</taxon>
        <taxon>Cytophagia</taxon>
        <taxon>Cytophagales</taxon>
        <taxon>Hymenobacteraceae</taxon>
        <taxon>Hymenobacter</taxon>
    </lineage>
</organism>
<dbReference type="Proteomes" id="UP000829647">
    <property type="component" value="Plasmid unnamed1"/>
</dbReference>
<keyword evidence="2" id="KW-1185">Reference proteome</keyword>
<proteinExistence type="predicted"/>
<protein>
    <submittedName>
        <fullName evidence="1">Uncharacterized protein</fullName>
    </submittedName>
</protein>
<evidence type="ECO:0000313" key="2">
    <source>
        <dbReference type="Proteomes" id="UP000829647"/>
    </source>
</evidence>
<sequence>MPATTPAALFDLLLTLLQAEAMPPDEVLRRLKPLATATRQVPERLGRSYLIVKGPLYQLTAVFEKPTFSLYQVTLRLDPAAFTQVKQHAHALPARAPATAEWSTGWFGLWPRLLVRHPGPPERQVTARFTSLLPSHKVVVLTRG</sequence>
<reference evidence="1 2" key="1">
    <citation type="submission" date="2022-04" db="EMBL/GenBank/DDBJ databases">
        <title>Hymenobacter sp. isolated from the air.</title>
        <authorList>
            <person name="Won M."/>
            <person name="Lee C.-M."/>
            <person name="Woen H.-Y."/>
            <person name="Kwon S.-W."/>
        </authorList>
    </citation>
    <scope>NUCLEOTIDE SEQUENCE [LARGE SCALE GENOMIC DNA]</scope>
    <source>
        <strain evidence="2">5516 S-25</strain>
        <plasmid evidence="1 2">unnamed1</plasmid>
    </source>
</reference>
<geneLocation type="plasmid" evidence="1 2">
    <name>unnamed1</name>
</geneLocation>
<dbReference type="RefSeq" id="WP_247977140.1">
    <property type="nucleotide sequence ID" value="NZ_CP095849.1"/>
</dbReference>